<dbReference type="GO" id="GO:0007268">
    <property type="term" value="P:chemical synaptic transmission"/>
    <property type="evidence" value="ECO:0007669"/>
    <property type="project" value="TreeGrafter"/>
</dbReference>
<feature type="transmembrane region" description="Helical" evidence="5">
    <location>
        <begin position="245"/>
        <end position="264"/>
    </location>
</feature>
<dbReference type="Gene3D" id="1.20.1740.10">
    <property type="entry name" value="Amino acid/polyamine transporter I"/>
    <property type="match status" value="1"/>
</dbReference>
<sequence length="1075" mass="120568">MSIDSFVTAVSDVTNIDRTGSIVGTKGRFKVIHIDETDEVSSTPELKSQYQHDLYSKSIRQHPSKSENIENSTETELIIEKETGFLKNLYDYQGGTFMSTIDNLSNSSSNAQLNTLFGVYLPCVQNIIGVIVFIRLYWVIGVSGILEGLIIIGLCCLCTFLTAISLAAIATNGIVPAGGSYFLISRSLGPAVGGAVGFLFYVGNALAGGLYVLGASEILLKYTCPNKCHLFGASIENQQSAFNHYRVYGTILLCILGIIVFLGIKIVSRIAPFTLLIVFLSIMSVLIGIIKSAISPIYLPICIIEKDNVKHLLKSSILKNNVIRYCHSNMTCNGEICPLRQAICENNISSSIDCNDLKNVYLINGIPGLKDWQFKNNFKSMYMKDEEIKNGILGDSNVEVVSKTTTSFFILVGIFFPSVTGIMAGSNRSGDLKDPSQSIPRGTILAVITTSVIYILLAFLLACSIQGILLRDRDGLSIDQQLVEAVIAWPSPYVIIIGALCACFGAGLQCLIGAPRLLQSVAKDDIMPILKPFQSTFRNEPFKALLFTLTLSEISVLVANLDIVTTIVSEFFLMCYLSVNLVCILQTLLHEPSWRPRFRFYHWLLSFVGVVVCISIMLISSWYLALITLTIGIIVYLYIWYAGANKEWGEGLKGLPMSIAHVALSRLNDRPMHTKNFRPQILAFIKCKYNENQHRWMIEHEKVLDLLSQLKAGKGLVIVATVIRGKYDEKRDIAEQLRQYLKEQMITHKILNGFIDVLVTNNIYDGINSLMQTSGVGGFRPNTVQSCLASISYISIFICNINASIDWPTSWEKYQFDGHIDDTIVSYLDSIRLAENKNFAILLLKNIDSYPSLLDIQSGYIDIWWIIHDGGLLFLLAFLLQQHHVWNKCILRLFTICLPNQEQHIRQHELEQYVYNLRIQAEVHTVTVPDQEISAFTKYRTMTTVNSKSSNPFDRTEKQVNFERENHLHPTNNDHIYYTFTPSAIGQITKGKRLEYTLVEDLQVRNKMHSAARLNQTILERSRNAQLVLINLPKVPRTNVNADYAYIEFVDQLCAGIYRCILVKGGGREVITIFS</sequence>
<feature type="domain" description="Amino acid permease/ SLC12A" evidence="6">
    <location>
        <begin position="395"/>
        <end position="682"/>
    </location>
</feature>
<accession>A0A815L6R3</accession>
<feature type="domain" description="Amino acid permease/ SLC12A" evidence="6">
    <location>
        <begin position="119"/>
        <end position="290"/>
    </location>
</feature>
<feature type="domain" description="SLC12A transporter C-terminal" evidence="7">
    <location>
        <begin position="703"/>
        <end position="784"/>
    </location>
</feature>
<feature type="transmembrane region" description="Helical" evidence="5">
    <location>
        <begin position="601"/>
        <end position="619"/>
    </location>
</feature>
<evidence type="ECO:0000313" key="9">
    <source>
        <dbReference type="EMBL" id="CAF1615936.1"/>
    </source>
</evidence>
<evidence type="ECO:0000259" key="6">
    <source>
        <dbReference type="Pfam" id="PF00324"/>
    </source>
</evidence>
<evidence type="ECO:0000256" key="5">
    <source>
        <dbReference type="SAM" id="Phobius"/>
    </source>
</evidence>
<dbReference type="GO" id="GO:1990573">
    <property type="term" value="P:potassium ion import across plasma membrane"/>
    <property type="evidence" value="ECO:0007669"/>
    <property type="project" value="TreeGrafter"/>
</dbReference>
<feature type="transmembrane region" description="Helical" evidence="5">
    <location>
        <begin position="544"/>
        <end position="565"/>
    </location>
</feature>
<keyword evidence="10" id="KW-1185">Reference proteome</keyword>
<feature type="transmembrane region" description="Helical" evidence="5">
    <location>
        <begin position="406"/>
        <end position="424"/>
    </location>
</feature>
<dbReference type="AlphaFoldDB" id="A0A815L6R3"/>
<dbReference type="InterPro" id="IPR018491">
    <property type="entry name" value="SLC12_C"/>
</dbReference>
<feature type="transmembrane region" description="Helical" evidence="5">
    <location>
        <begin position="625"/>
        <end position="643"/>
    </location>
</feature>
<keyword evidence="4 5" id="KW-0472">Membrane</keyword>
<proteinExistence type="predicted"/>
<dbReference type="GO" id="GO:0055064">
    <property type="term" value="P:chloride ion homeostasis"/>
    <property type="evidence" value="ECO:0007669"/>
    <property type="project" value="TreeGrafter"/>
</dbReference>
<organism evidence="8 11">
    <name type="scientific">Adineta steineri</name>
    <dbReference type="NCBI Taxonomy" id="433720"/>
    <lineage>
        <taxon>Eukaryota</taxon>
        <taxon>Metazoa</taxon>
        <taxon>Spiralia</taxon>
        <taxon>Gnathifera</taxon>
        <taxon>Rotifera</taxon>
        <taxon>Eurotatoria</taxon>
        <taxon>Bdelloidea</taxon>
        <taxon>Adinetida</taxon>
        <taxon>Adinetidae</taxon>
        <taxon>Adineta</taxon>
    </lineage>
</organism>
<evidence type="ECO:0000313" key="10">
    <source>
        <dbReference type="Proteomes" id="UP000663832"/>
    </source>
</evidence>
<feature type="transmembrane region" description="Helical" evidence="5">
    <location>
        <begin position="117"/>
        <end position="137"/>
    </location>
</feature>
<feature type="transmembrane region" description="Helical" evidence="5">
    <location>
        <begin position="444"/>
        <end position="470"/>
    </location>
</feature>
<dbReference type="EMBL" id="CAJNOI010001344">
    <property type="protein sequence ID" value="CAF1405828.1"/>
    <property type="molecule type" value="Genomic_DNA"/>
</dbReference>
<dbReference type="OrthoDB" id="2020542at2759"/>
<evidence type="ECO:0000313" key="8">
    <source>
        <dbReference type="EMBL" id="CAF1405828.1"/>
    </source>
</evidence>
<dbReference type="Proteomes" id="UP000663877">
    <property type="component" value="Unassembled WGS sequence"/>
</dbReference>
<evidence type="ECO:0008006" key="12">
    <source>
        <dbReference type="Google" id="ProtNLM"/>
    </source>
</evidence>
<dbReference type="GO" id="GO:0045202">
    <property type="term" value="C:synapse"/>
    <property type="evidence" value="ECO:0007669"/>
    <property type="project" value="GOC"/>
</dbReference>
<dbReference type="GO" id="GO:0015379">
    <property type="term" value="F:potassium:chloride symporter activity"/>
    <property type="evidence" value="ECO:0007669"/>
    <property type="project" value="TreeGrafter"/>
</dbReference>
<dbReference type="GO" id="GO:0005886">
    <property type="term" value="C:plasma membrane"/>
    <property type="evidence" value="ECO:0007669"/>
    <property type="project" value="TreeGrafter"/>
</dbReference>
<dbReference type="Proteomes" id="UP000663832">
    <property type="component" value="Unassembled WGS sequence"/>
</dbReference>
<evidence type="ECO:0000259" key="7">
    <source>
        <dbReference type="Pfam" id="PF03522"/>
    </source>
</evidence>
<dbReference type="PANTHER" id="PTHR11827">
    <property type="entry name" value="SOLUTE CARRIER FAMILY 12, CATION COTRANSPORTERS"/>
    <property type="match status" value="1"/>
</dbReference>
<evidence type="ECO:0000256" key="2">
    <source>
        <dbReference type="ARBA" id="ARBA00022692"/>
    </source>
</evidence>
<feature type="transmembrane region" description="Helical" evidence="5">
    <location>
        <begin position="149"/>
        <end position="171"/>
    </location>
</feature>
<evidence type="ECO:0000313" key="11">
    <source>
        <dbReference type="Proteomes" id="UP000663877"/>
    </source>
</evidence>
<dbReference type="Pfam" id="PF00324">
    <property type="entry name" value="AA_permease"/>
    <property type="match status" value="2"/>
</dbReference>
<keyword evidence="3 5" id="KW-1133">Transmembrane helix</keyword>
<name>A0A815L6R3_9BILA</name>
<feature type="domain" description="SLC12A transporter C-terminal" evidence="7">
    <location>
        <begin position="857"/>
        <end position="1075"/>
    </location>
</feature>
<evidence type="ECO:0000256" key="4">
    <source>
        <dbReference type="ARBA" id="ARBA00023136"/>
    </source>
</evidence>
<reference evidence="8" key="1">
    <citation type="submission" date="2021-02" db="EMBL/GenBank/DDBJ databases">
        <authorList>
            <person name="Nowell W R."/>
        </authorList>
    </citation>
    <scope>NUCLEOTIDE SEQUENCE</scope>
</reference>
<keyword evidence="2 5" id="KW-0812">Transmembrane</keyword>
<dbReference type="InterPro" id="IPR004841">
    <property type="entry name" value="AA-permease/SLC12A_dom"/>
</dbReference>
<dbReference type="PANTHER" id="PTHR11827:SF53">
    <property type="entry name" value="K+_CL-COTRANSPORTER"/>
    <property type="match status" value="1"/>
</dbReference>
<dbReference type="InterPro" id="IPR004842">
    <property type="entry name" value="SLC12A_fam"/>
</dbReference>
<protein>
    <recommendedName>
        <fullName evidence="12">Solute carrier family 12 member 6</fullName>
    </recommendedName>
</protein>
<gene>
    <name evidence="8" type="ORF">BJG266_LOCUS37927</name>
    <name evidence="9" type="ORF">QVE165_LOCUS54821</name>
</gene>
<evidence type="ECO:0000256" key="1">
    <source>
        <dbReference type="ARBA" id="ARBA00004141"/>
    </source>
</evidence>
<dbReference type="Pfam" id="PF03522">
    <property type="entry name" value="SLC12"/>
    <property type="match status" value="2"/>
</dbReference>
<dbReference type="EMBL" id="CAJNOM010001673">
    <property type="protein sequence ID" value="CAF1615936.1"/>
    <property type="molecule type" value="Genomic_DNA"/>
</dbReference>
<feature type="transmembrane region" description="Helical" evidence="5">
    <location>
        <begin position="191"/>
        <end position="213"/>
    </location>
</feature>
<comment type="caution">
    <text evidence="8">The sequence shown here is derived from an EMBL/GenBank/DDBJ whole genome shotgun (WGS) entry which is preliminary data.</text>
</comment>
<dbReference type="GO" id="GO:0055075">
    <property type="term" value="P:potassium ion homeostasis"/>
    <property type="evidence" value="ECO:0007669"/>
    <property type="project" value="TreeGrafter"/>
</dbReference>
<dbReference type="GO" id="GO:0006884">
    <property type="term" value="P:cell volume homeostasis"/>
    <property type="evidence" value="ECO:0007669"/>
    <property type="project" value="TreeGrafter"/>
</dbReference>
<feature type="transmembrane region" description="Helical" evidence="5">
    <location>
        <begin position="571"/>
        <end position="589"/>
    </location>
</feature>
<feature type="transmembrane region" description="Helical" evidence="5">
    <location>
        <begin position="270"/>
        <end position="290"/>
    </location>
</feature>
<evidence type="ECO:0000256" key="3">
    <source>
        <dbReference type="ARBA" id="ARBA00022989"/>
    </source>
</evidence>
<comment type="subcellular location">
    <subcellularLocation>
        <location evidence="1">Membrane</location>
        <topology evidence="1">Multi-pass membrane protein</topology>
    </subcellularLocation>
</comment>